<dbReference type="InterPro" id="IPR029236">
    <property type="entry name" value="DUF4618"/>
</dbReference>
<feature type="coiled-coil region" evidence="1">
    <location>
        <begin position="285"/>
        <end position="385"/>
    </location>
</feature>
<dbReference type="PANTHER" id="PTHR28574:SF1">
    <property type="entry name" value="RIKEN CDNA 6820408C15 GENE"/>
    <property type="match status" value="1"/>
</dbReference>
<reference evidence="4" key="1">
    <citation type="submission" date="2025-08" db="UniProtKB">
        <authorList>
            <consortium name="RefSeq"/>
        </authorList>
    </citation>
    <scope>IDENTIFICATION</scope>
    <source>
        <tissue evidence="4">Tentacle</tissue>
    </source>
</reference>
<organism evidence="3 4">
    <name type="scientific">Actinia tenebrosa</name>
    <name type="common">Australian red waratah sea anemone</name>
    <dbReference type="NCBI Taxonomy" id="6105"/>
    <lineage>
        <taxon>Eukaryota</taxon>
        <taxon>Metazoa</taxon>
        <taxon>Cnidaria</taxon>
        <taxon>Anthozoa</taxon>
        <taxon>Hexacorallia</taxon>
        <taxon>Actiniaria</taxon>
        <taxon>Actiniidae</taxon>
        <taxon>Actinia</taxon>
    </lineage>
</organism>
<feature type="compositionally biased region" description="Polar residues" evidence="2">
    <location>
        <begin position="93"/>
        <end position="108"/>
    </location>
</feature>
<dbReference type="AlphaFoldDB" id="A0A6P8IA10"/>
<dbReference type="GeneID" id="116297834"/>
<dbReference type="OrthoDB" id="5956097at2759"/>
<evidence type="ECO:0000256" key="2">
    <source>
        <dbReference type="SAM" id="MobiDB-lite"/>
    </source>
</evidence>
<evidence type="ECO:0000256" key="1">
    <source>
        <dbReference type="SAM" id="Coils"/>
    </source>
</evidence>
<proteinExistence type="predicted"/>
<dbReference type="RefSeq" id="XP_031562002.1">
    <property type="nucleotide sequence ID" value="XM_031706142.1"/>
</dbReference>
<sequence>MASRQGLSSSQRFGQGSLGRDSNPSSSGGWGKQATKRFNTSEVFKKDPLLKSLQGKIAVGFGDYKPWQRTNLPRYVPPIKPTEGGKAKKFQSRPLSSHTTHSTFSVGGTSKGGPDSERPLSAMTLHTQCSSVCLHPWIKKPVLTAINTYDKKTRKTISLIKMQIKLRQKTLEEYRKRKAELLDHNLSFQDKIEVSETNVHNDVKLLLEKYDRFRGALDTLNKTFDEDLAVAKRSLSSTKLKVSKDIGKLQHELELMDAKLQKKLMEVKVLLNYKDKEYPEKALEISRLKRKKEILQVAFKEELEELNAVIDAETNKFSVNTKTTEETIRANVAEETIASLKQNIKDMAVQNEIMKKEIKIHENEIKLLETRNSELEKEIEILLKSPDLNTRAHLFPDVFGERVKCTPDMDVVLDIPTQEWLPI</sequence>
<dbReference type="KEGG" id="aten:116297834"/>
<dbReference type="Proteomes" id="UP000515163">
    <property type="component" value="Unplaced"/>
</dbReference>
<gene>
    <name evidence="4" type="primary">LOC116297834</name>
</gene>
<feature type="region of interest" description="Disordered" evidence="2">
    <location>
        <begin position="1"/>
        <end position="37"/>
    </location>
</feature>
<name>A0A6P8IA10_ACTTE</name>
<feature type="compositionally biased region" description="Polar residues" evidence="2">
    <location>
        <begin position="1"/>
        <end position="27"/>
    </location>
</feature>
<accession>A0A6P8IA10</accession>
<dbReference type="FunCoup" id="A0A6P8IA10">
    <property type="interactions" value="3"/>
</dbReference>
<dbReference type="PANTHER" id="PTHR28574">
    <property type="entry name" value="RIKEN CDNA 6820408C15"/>
    <property type="match status" value="1"/>
</dbReference>
<protein>
    <submittedName>
        <fullName evidence="4">Uncharacterized protein C20orf96-like</fullName>
    </submittedName>
</protein>
<dbReference type="InParanoid" id="A0A6P8IA10"/>
<evidence type="ECO:0000313" key="3">
    <source>
        <dbReference type="Proteomes" id="UP000515163"/>
    </source>
</evidence>
<keyword evidence="1" id="KW-0175">Coiled coil</keyword>
<keyword evidence="3" id="KW-1185">Reference proteome</keyword>
<dbReference type="Pfam" id="PF15397">
    <property type="entry name" value="DUF4618"/>
    <property type="match status" value="1"/>
</dbReference>
<evidence type="ECO:0000313" key="4">
    <source>
        <dbReference type="RefSeq" id="XP_031562002.1"/>
    </source>
</evidence>
<feature type="region of interest" description="Disordered" evidence="2">
    <location>
        <begin position="72"/>
        <end position="119"/>
    </location>
</feature>